<organism evidence="1 2">
    <name type="scientific">Gluconobacter sphaericus NBRC 12467</name>
    <dbReference type="NCBI Taxonomy" id="1307951"/>
    <lineage>
        <taxon>Bacteria</taxon>
        <taxon>Pseudomonadati</taxon>
        <taxon>Pseudomonadota</taxon>
        <taxon>Alphaproteobacteria</taxon>
        <taxon>Acetobacterales</taxon>
        <taxon>Acetobacteraceae</taxon>
        <taxon>Gluconobacter</taxon>
    </lineage>
</organism>
<protein>
    <submittedName>
        <fullName evidence="1">Uncharacterized protein</fullName>
    </submittedName>
</protein>
<evidence type="ECO:0000313" key="2">
    <source>
        <dbReference type="Proteomes" id="UP001156708"/>
    </source>
</evidence>
<proteinExistence type="predicted"/>
<comment type="caution">
    <text evidence="1">The sequence shown here is derived from an EMBL/GenBank/DDBJ whole genome shotgun (WGS) entry which is preliminary data.</text>
</comment>
<accession>A0AA37SLT3</accession>
<gene>
    <name evidence="1" type="ORF">GCM10007872_32280</name>
</gene>
<sequence>MVLNATVRLYRPADAFGRLICWRLESDYSHATIELGGTIYSATYPRIVGVGPTDPDFGMPPRTGHAFTIRLSDSEAAKALTYCKSMLGTSYDVLAMAAWAFRIQSLQRPGHAYCFEYVYDALAAAGVFPTSKRLVTGEQLLNDLYQAGRVENMALLPVGAMRLSDRITRQKPAISIPATKVNV</sequence>
<dbReference type="RefSeq" id="WP_141354031.1">
    <property type="nucleotide sequence ID" value="NZ_BARA01000114.1"/>
</dbReference>
<reference evidence="2" key="1">
    <citation type="journal article" date="2019" name="Int. J. Syst. Evol. Microbiol.">
        <title>The Global Catalogue of Microorganisms (GCM) 10K type strain sequencing project: providing services to taxonomists for standard genome sequencing and annotation.</title>
        <authorList>
            <consortium name="The Broad Institute Genomics Platform"/>
            <consortium name="The Broad Institute Genome Sequencing Center for Infectious Disease"/>
            <person name="Wu L."/>
            <person name="Ma J."/>
        </authorList>
    </citation>
    <scope>NUCLEOTIDE SEQUENCE [LARGE SCALE GENOMIC DNA]</scope>
    <source>
        <strain evidence="2">NBRC 12467</strain>
    </source>
</reference>
<name>A0AA37SLT3_9PROT</name>
<dbReference type="Proteomes" id="UP001156708">
    <property type="component" value="Unassembled WGS sequence"/>
</dbReference>
<keyword evidence="2" id="KW-1185">Reference proteome</keyword>
<dbReference type="Gene3D" id="3.90.1720.10">
    <property type="entry name" value="endopeptidase domain like (from Nostoc punctiforme)"/>
    <property type="match status" value="1"/>
</dbReference>
<evidence type="ECO:0000313" key="1">
    <source>
        <dbReference type="EMBL" id="GLQ86313.1"/>
    </source>
</evidence>
<dbReference type="SUPFAM" id="SSF54001">
    <property type="entry name" value="Cysteine proteinases"/>
    <property type="match status" value="1"/>
</dbReference>
<dbReference type="InterPro" id="IPR038765">
    <property type="entry name" value="Papain-like_cys_pep_sf"/>
</dbReference>
<dbReference type="EMBL" id="BSNZ01000061">
    <property type="protein sequence ID" value="GLQ86313.1"/>
    <property type="molecule type" value="Genomic_DNA"/>
</dbReference>
<dbReference type="AlphaFoldDB" id="A0AA37SLT3"/>